<dbReference type="Gene3D" id="1.25.40.390">
    <property type="match status" value="1"/>
</dbReference>
<dbReference type="AlphaFoldDB" id="A0A927AZP2"/>
<dbReference type="RefSeq" id="WP_191038366.1">
    <property type="nucleotide sequence ID" value="NZ_JACXAA010000002.1"/>
</dbReference>
<evidence type="ECO:0000259" key="6">
    <source>
        <dbReference type="Pfam" id="PF07980"/>
    </source>
</evidence>
<comment type="subcellular location">
    <subcellularLocation>
        <location evidence="1">Cell outer membrane</location>
    </subcellularLocation>
</comment>
<comment type="caution">
    <text evidence="8">The sequence shown here is derived from an EMBL/GenBank/DDBJ whole genome shotgun (WGS) entry which is preliminary data.</text>
</comment>
<dbReference type="SUPFAM" id="SSF48452">
    <property type="entry name" value="TPR-like"/>
    <property type="match status" value="1"/>
</dbReference>
<sequence>MKKTTIFITTVCLAVATSCSDKFLDVQPKAALLIAPLQNKAGVNALLIGAYSLLDGWATPEGAYRSYNVGADNWVYGSVASDDAYKGTIAGDQPNISLIEQGNIQSDNIYFRGKWRGMYDGIARSNDVLQTMALAKDMSDAEKAQVTAEVRFLRGHYHFELKKMFNMVPYIDEKTYNPVDFESTKIPNTTDIWPNIVADLKAAYDVLPAKQSQVGRPTKWAAAAELAKAYLFQKNHAAAKPLLEAIVASGQYRLVDRYNDNFRAVTNNNAESIFEVQYSVNDGASGGENGNIGSTLNYPYGGGGVTTCCGFFQPSQNLVNAFKTDANGLPLIDTFNATDVTSDQGLEATAAFTPYGGTLDPRLDWTVGRRGIPFLDWGVHTGKPYVRDQAYGGPYSPKKHVMYKSDVGTNTFAGNNRLNANNYRMIRYDHVLLWLAEIEVEIGDLNKARGYVNQIRKRAANPDGFVKNSDGTNAANYVIKEYTASWTDKDMARKAVQFEERLELGMEGHRRFDLVRWGIADQVLNTYYAGESVSLKRTYLKGVTFVKGKHEYFPIPIQEIFNTKKDGVATLTQNPGYN</sequence>
<feature type="domain" description="SusD-like N-terminal" evidence="7">
    <location>
        <begin position="22"/>
        <end position="231"/>
    </location>
</feature>
<evidence type="ECO:0000256" key="5">
    <source>
        <dbReference type="ARBA" id="ARBA00023237"/>
    </source>
</evidence>
<keyword evidence="3" id="KW-0732">Signal</keyword>
<dbReference type="InterPro" id="IPR011990">
    <property type="entry name" value="TPR-like_helical_dom_sf"/>
</dbReference>
<name>A0A927AZP2_9BACT</name>
<dbReference type="InterPro" id="IPR033985">
    <property type="entry name" value="SusD-like_N"/>
</dbReference>
<dbReference type="Proteomes" id="UP000653797">
    <property type="component" value="Unassembled WGS sequence"/>
</dbReference>
<evidence type="ECO:0000256" key="3">
    <source>
        <dbReference type="ARBA" id="ARBA00022729"/>
    </source>
</evidence>
<evidence type="ECO:0000256" key="1">
    <source>
        <dbReference type="ARBA" id="ARBA00004442"/>
    </source>
</evidence>
<evidence type="ECO:0000256" key="2">
    <source>
        <dbReference type="ARBA" id="ARBA00006275"/>
    </source>
</evidence>
<keyword evidence="4" id="KW-0472">Membrane</keyword>
<accession>A0A927AZP2</accession>
<gene>
    <name evidence="8" type="ORF">IC230_07575</name>
</gene>
<evidence type="ECO:0000313" key="8">
    <source>
        <dbReference type="EMBL" id="MBD2752743.1"/>
    </source>
</evidence>
<protein>
    <submittedName>
        <fullName evidence="8">RagB/SusD family nutrient uptake outer membrane protein</fullName>
    </submittedName>
</protein>
<comment type="similarity">
    <text evidence="2">Belongs to the SusD family.</text>
</comment>
<keyword evidence="9" id="KW-1185">Reference proteome</keyword>
<dbReference type="InterPro" id="IPR012944">
    <property type="entry name" value="SusD_RagB_dom"/>
</dbReference>
<evidence type="ECO:0000259" key="7">
    <source>
        <dbReference type="Pfam" id="PF14322"/>
    </source>
</evidence>
<dbReference type="Pfam" id="PF14322">
    <property type="entry name" value="SusD-like_3"/>
    <property type="match status" value="1"/>
</dbReference>
<evidence type="ECO:0000256" key="4">
    <source>
        <dbReference type="ARBA" id="ARBA00023136"/>
    </source>
</evidence>
<dbReference type="PROSITE" id="PS51257">
    <property type="entry name" value="PROKAR_LIPOPROTEIN"/>
    <property type="match status" value="1"/>
</dbReference>
<feature type="domain" description="RagB/SusD" evidence="6">
    <location>
        <begin position="271"/>
        <end position="577"/>
    </location>
</feature>
<dbReference type="GO" id="GO:0009279">
    <property type="term" value="C:cell outer membrane"/>
    <property type="evidence" value="ECO:0007669"/>
    <property type="project" value="UniProtKB-SubCell"/>
</dbReference>
<evidence type="ECO:0000313" key="9">
    <source>
        <dbReference type="Proteomes" id="UP000653797"/>
    </source>
</evidence>
<dbReference type="EMBL" id="JACXAA010000002">
    <property type="protein sequence ID" value="MBD2752743.1"/>
    <property type="molecule type" value="Genomic_DNA"/>
</dbReference>
<keyword evidence="5" id="KW-0998">Cell outer membrane</keyword>
<reference evidence="8" key="1">
    <citation type="submission" date="2020-09" db="EMBL/GenBank/DDBJ databases">
        <authorList>
            <person name="Kim M.K."/>
        </authorList>
    </citation>
    <scope>NUCLEOTIDE SEQUENCE</scope>
    <source>
        <strain evidence="8">BT704</strain>
    </source>
</reference>
<organism evidence="8 9">
    <name type="scientific">Spirosoma validum</name>
    <dbReference type="NCBI Taxonomy" id="2771355"/>
    <lineage>
        <taxon>Bacteria</taxon>
        <taxon>Pseudomonadati</taxon>
        <taxon>Bacteroidota</taxon>
        <taxon>Cytophagia</taxon>
        <taxon>Cytophagales</taxon>
        <taxon>Cytophagaceae</taxon>
        <taxon>Spirosoma</taxon>
    </lineage>
</organism>
<dbReference type="Pfam" id="PF07980">
    <property type="entry name" value="SusD_RagB"/>
    <property type="match status" value="1"/>
</dbReference>
<proteinExistence type="inferred from homology"/>